<name>S2R075_LACPA</name>
<sequence>MDFAESVADTTYHVGKGGDGQ</sequence>
<accession>S2R075</accession>
<evidence type="ECO:0000313" key="2">
    <source>
        <dbReference type="EMBL" id="EPC70789.1"/>
    </source>
</evidence>
<dbReference type="AlphaFoldDB" id="S2R075"/>
<gene>
    <name evidence="2" type="ORF">Lpp126_16479</name>
</gene>
<dbReference type="EMBL" id="ANKC01001165">
    <property type="protein sequence ID" value="EPC70789.1"/>
    <property type="molecule type" value="Genomic_DNA"/>
</dbReference>
<evidence type="ECO:0000313" key="3">
    <source>
        <dbReference type="Proteomes" id="UP000014243"/>
    </source>
</evidence>
<dbReference type="Proteomes" id="UP000014243">
    <property type="component" value="Unassembled WGS sequence"/>
</dbReference>
<evidence type="ECO:0000256" key="1">
    <source>
        <dbReference type="SAM" id="MobiDB-lite"/>
    </source>
</evidence>
<protein>
    <submittedName>
        <fullName evidence="2">Polar amino acid ABC transporter ATPase</fullName>
    </submittedName>
</protein>
<reference evidence="2 3" key="1">
    <citation type="journal article" date="2013" name="PLoS ONE">
        <title>Lactobacillus paracasei comparative genomics: towards species pan-genome definition and exploitation of diversity.</title>
        <authorList>
            <person name="Smokvina T."/>
            <person name="Wels M."/>
            <person name="Polka J."/>
            <person name="Chervaux C."/>
            <person name="Brisse S."/>
            <person name="Boekhorst J."/>
            <person name="van Hylckama Vlieg J.E."/>
            <person name="Siezen R.J."/>
        </authorList>
    </citation>
    <scope>NUCLEOTIDE SEQUENCE [LARGE SCALE GENOMIC DNA]</scope>
    <source>
        <strain evidence="2 3">Lpp126</strain>
    </source>
</reference>
<proteinExistence type="predicted"/>
<comment type="caution">
    <text evidence="2">The sequence shown here is derived from an EMBL/GenBank/DDBJ whole genome shotgun (WGS) entry which is preliminary data.</text>
</comment>
<organism evidence="2 3">
    <name type="scientific">Lacticaseibacillus paracasei subsp. paracasei Lpp126</name>
    <dbReference type="NCBI Taxonomy" id="1256206"/>
    <lineage>
        <taxon>Bacteria</taxon>
        <taxon>Bacillati</taxon>
        <taxon>Bacillota</taxon>
        <taxon>Bacilli</taxon>
        <taxon>Lactobacillales</taxon>
        <taxon>Lactobacillaceae</taxon>
        <taxon>Lacticaseibacillus</taxon>
    </lineage>
</organism>
<feature type="region of interest" description="Disordered" evidence="1">
    <location>
        <begin position="1"/>
        <end position="21"/>
    </location>
</feature>